<gene>
    <name evidence="1" type="ORF">PR048_013750</name>
</gene>
<dbReference type="Proteomes" id="UP001159363">
    <property type="component" value="Chromosome X"/>
</dbReference>
<sequence length="239" mass="26468">MCLQILCRRRLSTHLFAAKILEGSCNFCRQHNGVRHPSHCSPRDVECGGCCACSSCLRHFVEPTGTPEVLGETIVKSESSVQWKSRSSSASYAPPGTFDFEDIATEILVPGKWRADGMPTGTMLRLKRVPKKPTVLGQEIREEFVGYFTSTEGGECGQDKLEMRDTCAESESSLVQNGKLCDTRKRGGRRSHLHPFHTRWICLCFSCLRSSNPRGQPGEISLGIAAKGCPWMQLPHVPV</sequence>
<evidence type="ECO:0000313" key="2">
    <source>
        <dbReference type="Proteomes" id="UP001159363"/>
    </source>
</evidence>
<proteinExistence type="predicted"/>
<name>A0ABQ9HT22_9NEOP</name>
<dbReference type="EMBL" id="JARBHB010000004">
    <property type="protein sequence ID" value="KAJ8887534.1"/>
    <property type="molecule type" value="Genomic_DNA"/>
</dbReference>
<reference evidence="1 2" key="1">
    <citation type="submission" date="2023-02" db="EMBL/GenBank/DDBJ databases">
        <title>LHISI_Scaffold_Assembly.</title>
        <authorList>
            <person name="Stuart O.P."/>
            <person name="Cleave R."/>
            <person name="Magrath M.J.L."/>
            <person name="Mikheyev A.S."/>
        </authorList>
    </citation>
    <scope>NUCLEOTIDE SEQUENCE [LARGE SCALE GENOMIC DNA]</scope>
    <source>
        <strain evidence="1">Daus_M_001</strain>
        <tissue evidence="1">Leg muscle</tissue>
    </source>
</reference>
<comment type="caution">
    <text evidence="1">The sequence shown here is derived from an EMBL/GenBank/DDBJ whole genome shotgun (WGS) entry which is preliminary data.</text>
</comment>
<keyword evidence="2" id="KW-1185">Reference proteome</keyword>
<accession>A0ABQ9HT22</accession>
<evidence type="ECO:0000313" key="1">
    <source>
        <dbReference type="EMBL" id="KAJ8887534.1"/>
    </source>
</evidence>
<protein>
    <submittedName>
        <fullName evidence="1">Uncharacterized protein</fullName>
    </submittedName>
</protein>
<organism evidence="1 2">
    <name type="scientific">Dryococelus australis</name>
    <dbReference type="NCBI Taxonomy" id="614101"/>
    <lineage>
        <taxon>Eukaryota</taxon>
        <taxon>Metazoa</taxon>
        <taxon>Ecdysozoa</taxon>
        <taxon>Arthropoda</taxon>
        <taxon>Hexapoda</taxon>
        <taxon>Insecta</taxon>
        <taxon>Pterygota</taxon>
        <taxon>Neoptera</taxon>
        <taxon>Polyneoptera</taxon>
        <taxon>Phasmatodea</taxon>
        <taxon>Verophasmatodea</taxon>
        <taxon>Anareolatae</taxon>
        <taxon>Phasmatidae</taxon>
        <taxon>Eurycanthinae</taxon>
        <taxon>Dryococelus</taxon>
    </lineage>
</organism>